<comment type="function">
    <text evidence="2">Hydrolyzes RNA 2',3'-cyclic phosphodiester to an RNA 2'-phosphomonoester.</text>
</comment>
<evidence type="ECO:0000313" key="3">
    <source>
        <dbReference type="EMBL" id="SIN88410.1"/>
    </source>
</evidence>
<name>A0A1N6EZF6_9GAMM</name>
<protein>
    <recommendedName>
        <fullName evidence="2">RNA 2',3'-cyclic phosphodiesterase</fullName>
        <shortName evidence="2">RNA 2',3'-CPDase</shortName>
        <ecNumber evidence="2">3.1.4.58</ecNumber>
    </recommendedName>
</protein>
<feature type="active site" description="Proton donor" evidence="2">
    <location>
        <position position="41"/>
    </location>
</feature>
<dbReference type="AlphaFoldDB" id="A0A1N6EZF6"/>
<keyword evidence="4" id="KW-1185">Reference proteome</keyword>
<dbReference type="Gene3D" id="3.90.1140.10">
    <property type="entry name" value="Cyclic phosphodiesterase"/>
    <property type="match status" value="1"/>
</dbReference>
<gene>
    <name evidence="3" type="ORF">SAMN05443662_0845</name>
</gene>
<dbReference type="GO" id="GO:0016874">
    <property type="term" value="F:ligase activity"/>
    <property type="evidence" value="ECO:0007669"/>
    <property type="project" value="UniProtKB-KW"/>
</dbReference>
<dbReference type="PANTHER" id="PTHR35561">
    <property type="entry name" value="RNA 2',3'-CYCLIC PHOSPHODIESTERASE"/>
    <property type="match status" value="1"/>
</dbReference>
<dbReference type="OrthoDB" id="7061261at2"/>
<keyword evidence="1 2" id="KW-0378">Hydrolase</keyword>
<evidence type="ECO:0000256" key="2">
    <source>
        <dbReference type="HAMAP-Rule" id="MF_01940"/>
    </source>
</evidence>
<dbReference type="Pfam" id="PF13563">
    <property type="entry name" value="2_5_RNA_ligase2"/>
    <property type="match status" value="1"/>
</dbReference>
<dbReference type="EC" id="3.1.4.58" evidence="2"/>
<dbReference type="InterPro" id="IPR009097">
    <property type="entry name" value="Cyclic_Pdiesterase"/>
</dbReference>
<proteinExistence type="inferred from homology"/>
<accession>A0A1N6EZF6</accession>
<feature type="active site" description="Proton acceptor" evidence="2">
    <location>
        <position position="129"/>
    </location>
</feature>
<dbReference type="STRING" id="364032.SAMN05443662_0845"/>
<evidence type="ECO:0000313" key="4">
    <source>
        <dbReference type="Proteomes" id="UP000198461"/>
    </source>
</evidence>
<dbReference type="HAMAP" id="MF_01940">
    <property type="entry name" value="RNA_CPDase"/>
    <property type="match status" value="1"/>
</dbReference>
<comment type="caution">
    <text evidence="2">Lacks conserved residue(s) required for the propagation of feature annotation.</text>
</comment>
<keyword evidence="3" id="KW-0436">Ligase</keyword>
<dbReference type="Proteomes" id="UP000198461">
    <property type="component" value="Unassembled WGS sequence"/>
</dbReference>
<reference evidence="4" key="1">
    <citation type="submission" date="2016-11" db="EMBL/GenBank/DDBJ databases">
        <authorList>
            <person name="Varghese N."/>
            <person name="Submissions S."/>
        </authorList>
    </citation>
    <scope>NUCLEOTIDE SEQUENCE [LARGE SCALE GENOMIC DNA]</scope>
    <source>
        <strain evidence="4">DSM 17737</strain>
    </source>
</reference>
<dbReference type="PANTHER" id="PTHR35561:SF1">
    <property type="entry name" value="RNA 2',3'-CYCLIC PHOSPHODIESTERASE"/>
    <property type="match status" value="1"/>
</dbReference>
<sequence length="189" mass="20919">MRLFVAVPVEDALAASLQQACQALKKNGLSAVRWLPRENWHLTAFFLGDGFSREQAQVIADRLAKGLPELSAFEAPLETIDWFPAAERPAVLAGLFGRNLMLQALHDEVYQALKELDGVKKPKNRFAPHISLARPNAKKIDLEKVGDPPLPMTLEDAWLSVDHVELWRSVHGPDGVHYECLGRGDLAPG</sequence>
<dbReference type="GO" id="GO:0008664">
    <property type="term" value="F:RNA 2',3'-cyclic 3'-phosphodiesterase activity"/>
    <property type="evidence" value="ECO:0007669"/>
    <property type="project" value="UniProtKB-EC"/>
</dbReference>
<dbReference type="RefSeq" id="WP_074201138.1">
    <property type="nucleotide sequence ID" value="NZ_FSRE01000002.1"/>
</dbReference>
<comment type="similarity">
    <text evidence="2">Belongs to the 2H phosphoesterase superfamily. ThpR family.</text>
</comment>
<organism evidence="3 4">
    <name type="scientific">Sulfurivirga caldicuralii</name>
    <dbReference type="NCBI Taxonomy" id="364032"/>
    <lineage>
        <taxon>Bacteria</taxon>
        <taxon>Pseudomonadati</taxon>
        <taxon>Pseudomonadota</taxon>
        <taxon>Gammaproteobacteria</taxon>
        <taxon>Thiotrichales</taxon>
        <taxon>Piscirickettsiaceae</taxon>
        <taxon>Sulfurivirga</taxon>
    </lineage>
</organism>
<feature type="short sequence motif" description="HXTX 1" evidence="2">
    <location>
        <begin position="41"/>
        <end position="44"/>
    </location>
</feature>
<dbReference type="GO" id="GO:0004113">
    <property type="term" value="F:2',3'-cyclic-nucleotide 3'-phosphodiesterase activity"/>
    <property type="evidence" value="ECO:0007669"/>
    <property type="project" value="InterPro"/>
</dbReference>
<dbReference type="InterPro" id="IPR004175">
    <property type="entry name" value="RNA_CPDase"/>
</dbReference>
<dbReference type="SUPFAM" id="SSF55144">
    <property type="entry name" value="LigT-like"/>
    <property type="match status" value="1"/>
</dbReference>
<evidence type="ECO:0000256" key="1">
    <source>
        <dbReference type="ARBA" id="ARBA00022801"/>
    </source>
</evidence>
<comment type="catalytic activity">
    <reaction evidence="2">
        <text>a 3'-end 2',3'-cyclophospho-ribonucleotide-RNA + H2O = a 3'-end 2'-phospho-ribonucleotide-RNA + H(+)</text>
        <dbReference type="Rhea" id="RHEA:11828"/>
        <dbReference type="Rhea" id="RHEA-COMP:10464"/>
        <dbReference type="Rhea" id="RHEA-COMP:17353"/>
        <dbReference type="ChEBI" id="CHEBI:15377"/>
        <dbReference type="ChEBI" id="CHEBI:15378"/>
        <dbReference type="ChEBI" id="CHEBI:83064"/>
        <dbReference type="ChEBI" id="CHEBI:173113"/>
        <dbReference type="EC" id="3.1.4.58"/>
    </reaction>
</comment>
<dbReference type="EMBL" id="FSRE01000002">
    <property type="protein sequence ID" value="SIN88410.1"/>
    <property type="molecule type" value="Genomic_DNA"/>
</dbReference>
<dbReference type="NCBIfam" id="TIGR02258">
    <property type="entry name" value="2_5_ligase"/>
    <property type="match status" value="1"/>
</dbReference>